<comment type="caution">
    <text evidence="1">The sequence shown here is derived from an EMBL/GenBank/DDBJ whole genome shotgun (WGS) entry which is preliminary data.</text>
</comment>
<gene>
    <name evidence="1" type="ORF">TrST_g8376</name>
</gene>
<protein>
    <submittedName>
        <fullName evidence="1">Uncharacterized protein</fullName>
    </submittedName>
</protein>
<evidence type="ECO:0000313" key="1">
    <source>
        <dbReference type="EMBL" id="GMH60161.1"/>
    </source>
</evidence>
<dbReference type="OrthoDB" id="10428300at2759"/>
<evidence type="ECO:0000313" key="2">
    <source>
        <dbReference type="Proteomes" id="UP001165085"/>
    </source>
</evidence>
<reference evidence="2" key="1">
    <citation type="journal article" date="2023" name="Commun. Biol.">
        <title>Genome analysis of Parmales, the sister group of diatoms, reveals the evolutionary specialization of diatoms from phago-mixotrophs to photoautotrophs.</title>
        <authorList>
            <person name="Ban H."/>
            <person name="Sato S."/>
            <person name="Yoshikawa S."/>
            <person name="Yamada K."/>
            <person name="Nakamura Y."/>
            <person name="Ichinomiya M."/>
            <person name="Sato N."/>
            <person name="Blanc-Mathieu R."/>
            <person name="Endo H."/>
            <person name="Kuwata A."/>
            <person name="Ogata H."/>
        </authorList>
    </citation>
    <scope>NUCLEOTIDE SEQUENCE [LARGE SCALE GENOMIC DNA]</scope>
    <source>
        <strain evidence="2">NIES 3701</strain>
    </source>
</reference>
<dbReference type="EMBL" id="BRXY01000063">
    <property type="protein sequence ID" value="GMH60161.1"/>
    <property type="molecule type" value="Genomic_DNA"/>
</dbReference>
<proteinExistence type="predicted"/>
<organism evidence="1 2">
    <name type="scientific">Triparma strigata</name>
    <dbReference type="NCBI Taxonomy" id="1606541"/>
    <lineage>
        <taxon>Eukaryota</taxon>
        <taxon>Sar</taxon>
        <taxon>Stramenopiles</taxon>
        <taxon>Ochrophyta</taxon>
        <taxon>Bolidophyceae</taxon>
        <taxon>Parmales</taxon>
        <taxon>Triparmaceae</taxon>
        <taxon>Triparma</taxon>
    </lineage>
</organism>
<keyword evidence="2" id="KW-1185">Reference proteome</keyword>
<dbReference type="Proteomes" id="UP001165085">
    <property type="component" value="Unassembled WGS sequence"/>
</dbReference>
<name>A0A9W6ZYB7_9STRA</name>
<accession>A0A9W6ZYB7</accession>
<sequence>MSVKSSTLAIGAATLTALAAGAYLYSSSSSSSSSSAADEPISEEDLMPADECAKLFVMMIQKMKLQLNKLGQMIQQIQASGQQIPQEQLQAWLLSEYEKGVLSTQKEIMDSEDVDEEDWQASTMYHLKIGTSSALTDAVKEFKLMYRQIGGSPPVEGNLPNWSVDEFIKVLEVYMRSMTTCMTQIVQTVRRESGNVDGKLEDKQLMEIRGAFQASADKFSNKVLQEGYGIDQDTFASVMQKFQSEKRVNDCLQALAEEQNKAFKDLGVA</sequence>
<dbReference type="AlphaFoldDB" id="A0A9W6ZYB7"/>